<dbReference type="InterPro" id="IPR036291">
    <property type="entry name" value="NAD(P)-bd_dom_sf"/>
</dbReference>
<name>A0ABP8D054_9ACTN</name>
<evidence type="ECO:0000256" key="2">
    <source>
        <dbReference type="SAM" id="MobiDB-lite"/>
    </source>
</evidence>
<organism evidence="4 5">
    <name type="scientific">Dactylosporangium darangshiense</name>
    <dbReference type="NCBI Taxonomy" id="579108"/>
    <lineage>
        <taxon>Bacteria</taxon>
        <taxon>Bacillati</taxon>
        <taxon>Actinomycetota</taxon>
        <taxon>Actinomycetes</taxon>
        <taxon>Micromonosporales</taxon>
        <taxon>Micromonosporaceae</taxon>
        <taxon>Dactylosporangium</taxon>
    </lineage>
</organism>
<dbReference type="InterPro" id="IPR051267">
    <property type="entry name" value="STEAP_metalloreductase"/>
</dbReference>
<evidence type="ECO:0000256" key="1">
    <source>
        <dbReference type="ARBA" id="ARBA00023002"/>
    </source>
</evidence>
<dbReference type="EMBL" id="BAABAT010000002">
    <property type="protein sequence ID" value="GAA4245527.1"/>
    <property type="molecule type" value="Genomic_DNA"/>
</dbReference>
<accession>A0ABP8D054</accession>
<dbReference type="SUPFAM" id="SSF51735">
    <property type="entry name" value="NAD(P)-binding Rossmann-fold domains"/>
    <property type="match status" value="1"/>
</dbReference>
<feature type="region of interest" description="Disordered" evidence="2">
    <location>
        <begin position="173"/>
        <end position="206"/>
    </location>
</feature>
<comment type="caution">
    <text evidence="4">The sequence shown here is derived from an EMBL/GenBank/DDBJ whole genome shotgun (WGS) entry which is preliminary data.</text>
</comment>
<keyword evidence="5" id="KW-1185">Reference proteome</keyword>
<dbReference type="Proteomes" id="UP001500620">
    <property type="component" value="Unassembled WGS sequence"/>
</dbReference>
<evidence type="ECO:0000313" key="4">
    <source>
        <dbReference type="EMBL" id="GAA4245527.1"/>
    </source>
</evidence>
<dbReference type="RefSeq" id="WP_345122320.1">
    <property type="nucleotide sequence ID" value="NZ_BAABAT010000002.1"/>
</dbReference>
<dbReference type="PANTHER" id="PTHR14239:SF10">
    <property type="entry name" value="REDUCTASE"/>
    <property type="match status" value="1"/>
</dbReference>
<dbReference type="InterPro" id="IPR028939">
    <property type="entry name" value="P5C_Rdtase_cat_N"/>
</dbReference>
<sequence>MKIGIIGSGHIGGTLTRRLRELGHDVTVANSRGPGSLAGLAAETGAIAGTAAEAAHAELVILAVPLRAVPALPAADLAGRVVIDADNYYPSRDGQIAEIDGGSTSSRWTAGLLPGAQLVKVFNNIQSDHLLGMGRPPGSAGRIALPVAADDATAKRLVMGLVDELGFDPIDAGGLDDSWRQEPGTPVYGTDGDADEVRAGLAAATR</sequence>
<dbReference type="Gene3D" id="3.40.50.720">
    <property type="entry name" value="NAD(P)-binding Rossmann-like Domain"/>
    <property type="match status" value="1"/>
</dbReference>
<feature type="domain" description="Pyrroline-5-carboxylate reductase catalytic N-terminal" evidence="3">
    <location>
        <begin position="2"/>
        <end position="87"/>
    </location>
</feature>
<evidence type="ECO:0000313" key="5">
    <source>
        <dbReference type="Proteomes" id="UP001500620"/>
    </source>
</evidence>
<keyword evidence="1" id="KW-0560">Oxidoreductase</keyword>
<proteinExistence type="predicted"/>
<evidence type="ECO:0000259" key="3">
    <source>
        <dbReference type="Pfam" id="PF03807"/>
    </source>
</evidence>
<reference evidence="5" key="1">
    <citation type="journal article" date="2019" name="Int. J. Syst. Evol. Microbiol.">
        <title>The Global Catalogue of Microorganisms (GCM) 10K type strain sequencing project: providing services to taxonomists for standard genome sequencing and annotation.</title>
        <authorList>
            <consortium name="The Broad Institute Genomics Platform"/>
            <consortium name="The Broad Institute Genome Sequencing Center for Infectious Disease"/>
            <person name="Wu L."/>
            <person name="Ma J."/>
        </authorList>
    </citation>
    <scope>NUCLEOTIDE SEQUENCE [LARGE SCALE GENOMIC DNA]</scope>
    <source>
        <strain evidence="5">JCM 17441</strain>
    </source>
</reference>
<dbReference type="PANTHER" id="PTHR14239">
    <property type="entry name" value="DUDULIN-RELATED"/>
    <property type="match status" value="1"/>
</dbReference>
<dbReference type="Pfam" id="PF03807">
    <property type="entry name" value="F420_oxidored"/>
    <property type="match status" value="1"/>
</dbReference>
<protein>
    <submittedName>
        <fullName evidence="4">NAD(P)-binding domain-containing protein</fullName>
    </submittedName>
</protein>
<gene>
    <name evidence="4" type="ORF">GCM10022255_013290</name>
</gene>